<dbReference type="EMBL" id="OZ021740">
    <property type="protein sequence ID" value="CAK9323669.1"/>
    <property type="molecule type" value="Genomic_DNA"/>
</dbReference>
<name>A0ABP0YT28_9ROSI</name>
<accession>A0ABP0YT28</accession>
<evidence type="ECO:0000313" key="2">
    <source>
        <dbReference type="Proteomes" id="UP001642487"/>
    </source>
</evidence>
<protein>
    <submittedName>
        <fullName evidence="1">Uncharacterized protein</fullName>
    </submittedName>
</protein>
<reference evidence="1 2" key="1">
    <citation type="submission" date="2024-03" db="EMBL/GenBank/DDBJ databases">
        <authorList>
            <person name="Gkanogiannis A."/>
            <person name="Becerra Lopez-Lavalle L."/>
        </authorList>
    </citation>
    <scope>NUCLEOTIDE SEQUENCE [LARGE SCALE GENOMIC DNA]</scope>
</reference>
<proteinExistence type="predicted"/>
<sequence length="76" mass="8761">MEKPLSMNGFGPLRKTMDQNRIEYYKKLEFGAVAAWGPLLLSNSLNFPILPLPSPFSTARFIFTSRIRFIQLLKKN</sequence>
<keyword evidence="2" id="KW-1185">Reference proteome</keyword>
<evidence type="ECO:0000313" key="1">
    <source>
        <dbReference type="EMBL" id="CAK9323669.1"/>
    </source>
</evidence>
<gene>
    <name evidence="1" type="ORF">CITCOLO1_LOCUS15866</name>
</gene>
<organism evidence="1 2">
    <name type="scientific">Citrullus colocynthis</name>
    <name type="common">colocynth</name>
    <dbReference type="NCBI Taxonomy" id="252529"/>
    <lineage>
        <taxon>Eukaryota</taxon>
        <taxon>Viridiplantae</taxon>
        <taxon>Streptophyta</taxon>
        <taxon>Embryophyta</taxon>
        <taxon>Tracheophyta</taxon>
        <taxon>Spermatophyta</taxon>
        <taxon>Magnoliopsida</taxon>
        <taxon>eudicotyledons</taxon>
        <taxon>Gunneridae</taxon>
        <taxon>Pentapetalae</taxon>
        <taxon>rosids</taxon>
        <taxon>fabids</taxon>
        <taxon>Cucurbitales</taxon>
        <taxon>Cucurbitaceae</taxon>
        <taxon>Benincaseae</taxon>
        <taxon>Citrullus</taxon>
    </lineage>
</organism>
<dbReference type="Proteomes" id="UP001642487">
    <property type="component" value="Chromosome 6"/>
</dbReference>